<proteinExistence type="predicted"/>
<dbReference type="EMBL" id="QXHD01000004">
    <property type="protein sequence ID" value="NEZ55649.1"/>
    <property type="molecule type" value="Genomic_DNA"/>
</dbReference>
<feature type="domain" description="Co-chaperone DjlA N-terminal" evidence="1">
    <location>
        <begin position="21"/>
        <end position="133"/>
    </location>
</feature>
<dbReference type="AlphaFoldDB" id="A0A6M0RHM0"/>
<organism evidence="2 3">
    <name type="scientific">Adonisia turfae CCMR0081</name>
    <dbReference type="NCBI Taxonomy" id="2292702"/>
    <lineage>
        <taxon>Bacteria</taxon>
        <taxon>Bacillati</taxon>
        <taxon>Cyanobacteriota</taxon>
        <taxon>Adonisia</taxon>
        <taxon>Adonisia turfae</taxon>
    </lineage>
</organism>
<sequence>MGLFDKVFDPSPESLSMNPAEALAAICLVAIAADGYLSDQESREMDMLLSRMRLFKSYSTEMMTRMKDRLLQQLQQHSPSRLVEAANTVLPVELKPTAFALATDLVLADGSVTPQEQAFLDDLYRILEIPSEQALTIVEVMTIKNRG</sequence>
<dbReference type="Gene3D" id="1.10.3680.10">
    <property type="entry name" value="TerB-like"/>
    <property type="match status" value="1"/>
</dbReference>
<dbReference type="Proteomes" id="UP000481033">
    <property type="component" value="Unassembled WGS sequence"/>
</dbReference>
<protein>
    <submittedName>
        <fullName evidence="2">Tellurite resistance protein TerB</fullName>
    </submittedName>
</protein>
<dbReference type="InterPro" id="IPR007791">
    <property type="entry name" value="DjlA_N"/>
</dbReference>
<dbReference type="RefSeq" id="WP_006516362.1">
    <property type="nucleotide sequence ID" value="NZ_QXHD01000004.1"/>
</dbReference>
<name>A0A6M0RHM0_9CYAN</name>
<dbReference type="Pfam" id="PF05099">
    <property type="entry name" value="TerB"/>
    <property type="match status" value="1"/>
</dbReference>
<dbReference type="InterPro" id="IPR029024">
    <property type="entry name" value="TerB-like"/>
</dbReference>
<dbReference type="CDD" id="cd07176">
    <property type="entry name" value="terB"/>
    <property type="match status" value="1"/>
</dbReference>
<comment type="caution">
    <text evidence="2">The sequence shown here is derived from an EMBL/GenBank/DDBJ whole genome shotgun (WGS) entry which is preliminary data.</text>
</comment>
<gene>
    <name evidence="2" type="ORF">DXZ20_08190</name>
</gene>
<keyword evidence="3" id="KW-1185">Reference proteome</keyword>
<evidence type="ECO:0000259" key="1">
    <source>
        <dbReference type="Pfam" id="PF05099"/>
    </source>
</evidence>
<dbReference type="SUPFAM" id="SSF158682">
    <property type="entry name" value="TerB-like"/>
    <property type="match status" value="1"/>
</dbReference>
<reference evidence="2 3" key="1">
    <citation type="journal article" date="2020" name="Microb. Ecol.">
        <title>Ecogenomics of the Marine Benthic Filamentous Cyanobacterium Adonisia.</title>
        <authorList>
            <person name="Walter J.M."/>
            <person name="Coutinho F.H."/>
            <person name="Leomil L."/>
            <person name="Hargreaves P.I."/>
            <person name="Campeao M.E."/>
            <person name="Vieira V.V."/>
            <person name="Silva B.S."/>
            <person name="Fistarol G.O."/>
            <person name="Salomon P.S."/>
            <person name="Sawabe T."/>
            <person name="Mino S."/>
            <person name="Hosokawa M."/>
            <person name="Miyashita H."/>
            <person name="Maruyama F."/>
            <person name="van Verk M.C."/>
            <person name="Dutilh B.E."/>
            <person name="Thompson C.C."/>
            <person name="Thompson F.L."/>
        </authorList>
    </citation>
    <scope>NUCLEOTIDE SEQUENCE [LARGE SCALE GENOMIC DNA]</scope>
    <source>
        <strain evidence="2 3">CCMR0081</strain>
    </source>
</reference>
<accession>A0A6M0RHM0</accession>
<evidence type="ECO:0000313" key="2">
    <source>
        <dbReference type="EMBL" id="NEZ55649.1"/>
    </source>
</evidence>
<evidence type="ECO:0000313" key="3">
    <source>
        <dbReference type="Proteomes" id="UP000481033"/>
    </source>
</evidence>